<feature type="transmembrane region" description="Helical" evidence="1">
    <location>
        <begin position="145"/>
        <end position="167"/>
    </location>
</feature>
<reference evidence="3 4" key="1">
    <citation type="journal article" date="2009" name="Stand. Genomic Sci.">
        <title>Complete genome sequence of Pirellula staleyi type strain (ATCC 27377).</title>
        <authorList>
            <person name="Clum A."/>
            <person name="Tindall B.J."/>
            <person name="Sikorski J."/>
            <person name="Ivanova N."/>
            <person name="Mavrommatis K."/>
            <person name="Lucas S."/>
            <person name="Glavina del Rio T."/>
            <person name="Nolan M."/>
            <person name="Chen F."/>
            <person name="Tice H."/>
            <person name="Pitluck S."/>
            <person name="Cheng J.F."/>
            <person name="Chertkov O."/>
            <person name="Brettin T."/>
            <person name="Han C."/>
            <person name="Detter J.C."/>
            <person name="Kuske C."/>
            <person name="Bruce D."/>
            <person name="Goodwin L."/>
            <person name="Ovchinikova G."/>
            <person name="Pati A."/>
            <person name="Mikhailova N."/>
            <person name="Chen A."/>
            <person name="Palaniappan K."/>
            <person name="Land M."/>
            <person name="Hauser L."/>
            <person name="Chang Y.J."/>
            <person name="Jeffries C.D."/>
            <person name="Chain P."/>
            <person name="Rohde M."/>
            <person name="Goker M."/>
            <person name="Bristow J."/>
            <person name="Eisen J.A."/>
            <person name="Markowitz V."/>
            <person name="Hugenholtz P."/>
            <person name="Kyrpides N.C."/>
            <person name="Klenk H.P."/>
            <person name="Lapidus A."/>
        </authorList>
    </citation>
    <scope>NUCLEOTIDE SEQUENCE [LARGE SCALE GENOMIC DNA]</scope>
    <source>
        <strain evidence="4">ATCC 27377 / DSM 6068 / ICPB 4128</strain>
    </source>
</reference>
<keyword evidence="1" id="KW-1133">Transmembrane helix</keyword>
<dbReference type="InterPro" id="IPR046499">
    <property type="entry name" value="DUF6677"/>
</dbReference>
<dbReference type="KEGG" id="psl:Psta_1682"/>
<dbReference type="Pfam" id="PF20382">
    <property type="entry name" value="DUF6677"/>
    <property type="match status" value="1"/>
</dbReference>
<evidence type="ECO:0000313" key="3">
    <source>
        <dbReference type="EMBL" id="ADB16357.1"/>
    </source>
</evidence>
<dbReference type="Proteomes" id="UP000001887">
    <property type="component" value="Chromosome"/>
</dbReference>
<gene>
    <name evidence="3" type="ordered locus">Psta_1682</name>
</gene>
<evidence type="ECO:0000256" key="1">
    <source>
        <dbReference type="SAM" id="Phobius"/>
    </source>
</evidence>
<feature type="domain" description="DUF6677" evidence="2">
    <location>
        <begin position="26"/>
        <end position="171"/>
    </location>
</feature>
<keyword evidence="1" id="KW-0472">Membrane</keyword>
<dbReference type="AlphaFoldDB" id="D2QYE3"/>
<proteinExistence type="predicted"/>
<protein>
    <recommendedName>
        <fullName evidence="2">DUF6677 domain-containing protein</fullName>
    </recommendedName>
</protein>
<evidence type="ECO:0000313" key="4">
    <source>
        <dbReference type="Proteomes" id="UP000001887"/>
    </source>
</evidence>
<evidence type="ECO:0000259" key="2">
    <source>
        <dbReference type="Pfam" id="PF20382"/>
    </source>
</evidence>
<dbReference type="EMBL" id="CP001848">
    <property type="protein sequence ID" value="ADB16357.1"/>
    <property type="molecule type" value="Genomic_DNA"/>
</dbReference>
<keyword evidence="4" id="KW-1185">Reference proteome</keyword>
<sequence>MVDPAAETSTPAPEAEVVIDLKNPSVAAILAWLIPGAGHFYQKRYAKGVLFMSCILGTFFFGLVLGEGKVVYADQAGPAVRWYTRWPYALQLGVGLPATPAILQSMRVSNGQEPILGGWMAPPVDDYELNQWTERLSLRFDVGRIYTMVAGLLNLLAIYDAFAGPVAGMAKTHPPEPAADPKRKRAPA</sequence>
<keyword evidence="1" id="KW-0812">Transmembrane</keyword>
<name>D2QYE3_PIRSD</name>
<feature type="transmembrane region" description="Helical" evidence="1">
    <location>
        <begin position="48"/>
        <end position="66"/>
    </location>
</feature>
<dbReference type="HOGENOM" id="CLU_1538046_0_0_0"/>
<dbReference type="eggNOG" id="COG2314">
    <property type="taxonomic scope" value="Bacteria"/>
</dbReference>
<organism evidence="3 4">
    <name type="scientific">Pirellula staleyi (strain ATCC 27377 / DSM 6068 / ICPB 4128)</name>
    <name type="common">Pirella staleyi</name>
    <dbReference type="NCBI Taxonomy" id="530564"/>
    <lineage>
        <taxon>Bacteria</taxon>
        <taxon>Pseudomonadati</taxon>
        <taxon>Planctomycetota</taxon>
        <taxon>Planctomycetia</taxon>
        <taxon>Pirellulales</taxon>
        <taxon>Pirellulaceae</taxon>
        <taxon>Pirellula</taxon>
    </lineage>
</organism>
<accession>D2QYE3</accession>